<dbReference type="CDD" id="cd05930">
    <property type="entry name" value="A_NRPS"/>
    <property type="match status" value="1"/>
</dbReference>
<dbReference type="Pfam" id="PF13193">
    <property type="entry name" value="AMP-binding_C"/>
    <property type="match status" value="3"/>
</dbReference>
<dbReference type="EMBL" id="RSCM01000002">
    <property type="protein sequence ID" value="RUS99076.1"/>
    <property type="molecule type" value="Genomic_DNA"/>
</dbReference>
<evidence type="ECO:0000256" key="4">
    <source>
        <dbReference type="ARBA" id="ARBA00022553"/>
    </source>
</evidence>
<dbReference type="InterPro" id="IPR006162">
    <property type="entry name" value="Ppantetheine_attach_site"/>
</dbReference>
<dbReference type="PROSITE" id="PS50075">
    <property type="entry name" value="CARRIER"/>
    <property type="match status" value="3"/>
</dbReference>
<dbReference type="Gene3D" id="1.10.1200.10">
    <property type="entry name" value="ACP-like"/>
    <property type="match status" value="3"/>
</dbReference>
<dbReference type="OrthoDB" id="9757538at2"/>
<comment type="cofactor">
    <cofactor evidence="1">
        <name>pantetheine 4'-phosphate</name>
        <dbReference type="ChEBI" id="CHEBI:47942"/>
    </cofactor>
</comment>
<dbReference type="GO" id="GO:0044550">
    <property type="term" value="P:secondary metabolite biosynthetic process"/>
    <property type="evidence" value="ECO:0007669"/>
    <property type="project" value="UniProtKB-ARBA"/>
</dbReference>
<dbReference type="InterPro" id="IPR020845">
    <property type="entry name" value="AMP-binding_CS"/>
</dbReference>
<dbReference type="FunFam" id="3.30.300.30:FF:000010">
    <property type="entry name" value="Enterobactin synthetase component F"/>
    <property type="match status" value="3"/>
</dbReference>
<dbReference type="Pfam" id="PF00550">
    <property type="entry name" value="PP-binding"/>
    <property type="match status" value="3"/>
</dbReference>
<dbReference type="FunFam" id="3.40.50.980:FF:000001">
    <property type="entry name" value="Non-ribosomal peptide synthetase"/>
    <property type="match status" value="3"/>
</dbReference>
<dbReference type="PANTHER" id="PTHR45527:SF1">
    <property type="entry name" value="FATTY ACID SYNTHASE"/>
    <property type="match status" value="1"/>
</dbReference>
<dbReference type="FunFam" id="3.30.559.30:FF:000001">
    <property type="entry name" value="Non-ribosomal peptide synthetase"/>
    <property type="match status" value="1"/>
</dbReference>
<dbReference type="CDD" id="cd19531">
    <property type="entry name" value="LCL_NRPS-like"/>
    <property type="match status" value="2"/>
</dbReference>
<dbReference type="SUPFAM" id="SSF56801">
    <property type="entry name" value="Acetyl-CoA synthetase-like"/>
    <property type="match status" value="3"/>
</dbReference>
<dbReference type="PROSITE" id="PS00012">
    <property type="entry name" value="PHOSPHOPANTETHEINE"/>
    <property type="match status" value="2"/>
</dbReference>
<dbReference type="PANTHER" id="PTHR45527">
    <property type="entry name" value="NONRIBOSOMAL PEPTIDE SYNTHETASE"/>
    <property type="match status" value="1"/>
</dbReference>
<evidence type="ECO:0000313" key="6">
    <source>
        <dbReference type="EMBL" id="RUS99076.1"/>
    </source>
</evidence>
<keyword evidence="7" id="KW-1185">Reference proteome</keyword>
<dbReference type="InterPro" id="IPR010071">
    <property type="entry name" value="AA_adenyl_dom"/>
</dbReference>
<keyword evidence="4" id="KW-0597">Phosphoprotein</keyword>
<dbReference type="PROSITE" id="PS00455">
    <property type="entry name" value="AMP_BINDING"/>
    <property type="match status" value="3"/>
</dbReference>
<dbReference type="InterPro" id="IPR020806">
    <property type="entry name" value="PKS_PP-bd"/>
</dbReference>
<dbReference type="Gene3D" id="2.30.38.10">
    <property type="entry name" value="Luciferase, Domain 3"/>
    <property type="match status" value="3"/>
</dbReference>
<evidence type="ECO:0000313" key="7">
    <source>
        <dbReference type="Proteomes" id="UP000276103"/>
    </source>
</evidence>
<dbReference type="RefSeq" id="WP_127052635.1">
    <property type="nucleotide sequence ID" value="NZ_RSCM01000002.1"/>
</dbReference>
<dbReference type="Gene3D" id="3.30.559.10">
    <property type="entry name" value="Chloramphenicol acetyltransferase-like domain"/>
    <property type="match status" value="2"/>
</dbReference>
<dbReference type="FunFam" id="1.10.1200.10:FF:000005">
    <property type="entry name" value="Nonribosomal peptide synthetase 1"/>
    <property type="match status" value="2"/>
</dbReference>
<dbReference type="NCBIfam" id="NF003417">
    <property type="entry name" value="PRK04813.1"/>
    <property type="match status" value="3"/>
</dbReference>
<evidence type="ECO:0000256" key="2">
    <source>
        <dbReference type="ARBA" id="ARBA00006432"/>
    </source>
</evidence>
<organism evidence="6 7">
    <name type="scientific">Trichormus variabilis SAG 1403-4b</name>
    <dbReference type="NCBI Taxonomy" id="447716"/>
    <lineage>
        <taxon>Bacteria</taxon>
        <taxon>Bacillati</taxon>
        <taxon>Cyanobacteriota</taxon>
        <taxon>Cyanophyceae</taxon>
        <taxon>Nostocales</taxon>
        <taxon>Nostocaceae</taxon>
        <taxon>Trichormus</taxon>
    </lineage>
</organism>
<dbReference type="GO" id="GO:0008610">
    <property type="term" value="P:lipid biosynthetic process"/>
    <property type="evidence" value="ECO:0007669"/>
    <property type="project" value="UniProtKB-ARBA"/>
</dbReference>
<proteinExistence type="inferred from homology"/>
<dbReference type="Gene3D" id="3.30.559.30">
    <property type="entry name" value="Nonribosomal peptide synthetase, condensation domain"/>
    <property type="match status" value="3"/>
</dbReference>
<dbReference type="InterPro" id="IPR029058">
    <property type="entry name" value="AB_hydrolase_fold"/>
</dbReference>
<accession>A0A3S1C9Z9</accession>
<dbReference type="GO" id="GO:0072330">
    <property type="term" value="P:monocarboxylic acid biosynthetic process"/>
    <property type="evidence" value="ECO:0007669"/>
    <property type="project" value="UniProtKB-ARBA"/>
</dbReference>
<dbReference type="FunFam" id="3.30.559.10:FF:000012">
    <property type="entry name" value="Non-ribosomal peptide synthetase"/>
    <property type="match status" value="1"/>
</dbReference>
<name>A0A3S1C9Z9_ANAVA</name>
<evidence type="ECO:0000259" key="5">
    <source>
        <dbReference type="PROSITE" id="PS50075"/>
    </source>
</evidence>
<dbReference type="FunFam" id="2.30.38.10:FF:000001">
    <property type="entry name" value="Non-ribosomal peptide synthetase PvdI"/>
    <property type="match status" value="3"/>
</dbReference>
<dbReference type="SMART" id="SM00823">
    <property type="entry name" value="PKS_PP"/>
    <property type="match status" value="3"/>
</dbReference>
<dbReference type="InterPro" id="IPR000873">
    <property type="entry name" value="AMP-dep_synth/lig_dom"/>
</dbReference>
<dbReference type="Pfam" id="PF00975">
    <property type="entry name" value="Thioesterase"/>
    <property type="match status" value="1"/>
</dbReference>
<sequence length="3312" mass="373328">MKNIEDTSLKSCSNIERFWRDFLRGFTAPVTLPALSPDSSSHPARKTQEIRLSNSKTSDLTTFVKNNKLSLHTLIQGAVALLLSHYTRETDILFGSTTEKPDFNVLPVRVSVAPDASVLSWLKNIQRQWSTLTDYEFTSLDQIHQYSEIPPELPLFEMLVIWGNYEKLECFEYPLILSVDAESDLLLKINYQQTRFADDAITRMLGHLETLLTNIINLPENTLANIPLLTEREKHQLLVEWNQTEVDYPQDKCIHLLFEEQVEKTPDAIAVVFVDALCESSRRVNEQLTYRELNERANQLANYLQKLGVHADKLVGLCLETSLARIVGLLGILKAGGVYLPLDPVYPQERLRFMIEDSQVSILVTQASLAAKLSENSLQVVSLDADWEKIATESTNNLQSCVTGENGAYVIYTSGSTGTPKGVLTSHQAIAHHSQNIIAHYQLNSSDGELSTSGDRILQFASLSFDVSLEQILPTLAVGATLILIDTKLLTIWEFHQKLIDYRLTVVNIPPAYFTQWLQYLTENDFNTVPNQLRLVICGGEALPVESLKIWQNSPLRGIRLINAYGPTETTITAITFTVTQENTSIKYSTNIPIGRPLPNRKVYILDQQKNPVPIGVAGELYIGGEGLAQGYLNQPKLTEDKFIANPFENTSCSLWESFANRGTSLTRLYKTGDLACYLPDGNLKFLGRIDNQVKIRGFRIELGEIEAVLNQHPNLREAKVITREDIPGDKRLVAYIISTSNQNSPSEISTELHQYLKEKLPEYMIPSAFVVLETFPLTPNGKIDNRALPVPNFSSAAKNYVAPRTPTEEILVNIWSQVLKIETIGIDDNFFELGGHSLIATQIISRIRQTLNREIPLRLLFASPTIAQLSSQISTTDNLAVTAIEPRKQKVNLPLSFAQQRLWFLDQLEPNSNAYNIPYRLQIQGSLNISILEKSISEIIQRHEILHTNFISIDGQPKQVITAKNTFSLPLVDLQSLPEDQQKLEVEIIAKQESEKPFNLAENSLFRIKILRLNAASHILLINIHHIIFDGWSFGVLFDELKVIYTAYYEGVNSPLPQLPIQYADFTLWQRQWLSGEVLESQLNYWKRQLAGDLPILELPTDRPRPRVQTYIGATQSFILSPELTANIKSLCQQEGVTLFMALLTTFKVLLCRYSGQEDVIVGTPIAGRNRREIEGLMGFFVNTLALRTDLTNNPSFRELLGQVRQVCLEAYTHQDVPFEQLVEVLQPERDLSHTPIFQVMFALQNAPMGELELPNLSLTALEPPKQTAKFDLTLLMEEKNGQLIGAWEYNTDLFDGATIERIIEHFQMLLSGILATPDQNIWQLPLIAEQERHQLLVEWNQTQTDYSQDKCIHQLFEEQVEKTPNAVAVVFDNEQLTYRELNQRANQLANYLQTLGVQSEKIVGICVERSLEMIVGLLGILKAGGAYLPLDFTYPQERISRMLDDAQVAVLLTQKQLLAKINQLKLVVENKIEVVSIDEDIKDLPTDNILNDLNYWNYPHCENLAYVIYTSGSTGTPKGVAVEHRQLLNYVNGIVEKLDLPIAANFAHVSTFFADLGNTMIFPALCTGGCLHIIAKEVATDPLAFSKYNQSYSLDCLKIVPSHLSALLTGSEPEKLLPRQRLIFGGEAASWELIKRVNELAPKCQIFNHYGPTETTVGVLTYPIGETSTETLSNTVPLGRPLPNTQIYLLDKYHQPVPLGVSGEIYIGGDGVARGYINKPELTNERFIDDPFSHQVEARLYKTGDLARYLPNGDIEFLGRIDDQVKIRGFRIELREIEALLNQHPNLREAKVIVREDIAGDKKLVAYIIPTSNQNSSSEISHQLREYLKLNLPDYMIPSAFVVLESFPLTTNGKIDYRAFPGANFSFPQIKYVRPRTPTEEIIANIWSRVLKVENIGIDDNFFELGGHSLLATQVISRIRQSFNLEIPLRLLFECPTIAQLSSQIGKNNNLPVPQIEPRKQQKNLPLSFAQQRLWFLDQLEPNGTAYNMPYRLRILGSLNISALEQSLGKILQRHEILHTNFISIEGQPIQVISDNFYLNLPIIDLQFLPDEQRAAEAERIAEQEAQRPFNLAEDSLFRVKLLRVNQTEYWLLFNFHHIIFDGWSSDVFRRELAALYQAFSIDNPSFPDAIETPLSPLPIQYADFALWQREWLAGEVLESQLSYWKQHLGGQLPFLELPTDRPRPSIQRFHGRRQSFPISSSLTQSLKTLSQQEGVTLFMTMLAAFYALLYRYSGQEDIIVGTPIAGRHRLETESLIGFFINTLCLRIQLDDNPSFAELLKRVREVCLGAYEHQDMPFEKLVEELQPARDLSRSPIFQVMFILQNTPKSDLELSGLSLSFLETDSPGAKFDLTLSLTETDDHLIGNWTYNTDLFESSTIARMTGHFQTLLEGIVGNRSDAIASLQEATPTPNLGIAQLPLLTATERQQMLVEWNNTHSAYPQDTCIHHLFESVAAQTPNTVAVVFAEQKLTYQELNLRANQLAHYLQKLGVSPEVTVGIAVERSLEMIVGVLGIFKAGGAYVPLDPALPQARLDYMLEDTGVGVLLTQKHLAQNFADFKGRVVYIDQDWQEIDKESSINPTSNAKSHNLAYIIYTSGSTGQPKGVMVEHHSLCGFAAPGRLQAYCVNSDSRVLLFGSLSFSTSLSEIFMTFMAGATLYIARQEDLLPGSRLAYWLREYAITHIKTTPSVLAAMPDANFPLLSVITVMGEPSSSEVLERWLPGRTLLNSYGATEASVSATRGQYQDSKTKPSIGHPIANTQIYLLDTYQQPVPVNVPGEIYIAGAGVARGYMNQPDLTAERFITNPFSNEPKARMYKTGDLAIYLPDGHIVHLGRIDNQVKIRGFRIELGEIETILGQHPSVEKVVVIAREDSPGNKRLVAYLVLQENQKFSTQEMRVFLEKKIPNYMIPAAVVVLDFIPLTVNGKLDRIALPAPKYDNFKLEDKYTTPADNLELQLTKIWENVLGVQPIGLNDNFFDVGGHSLLAVRLFAQIEKIFGKNIALTILFQAPTIRQLANVLRDEGYTSSWSSLVPIQPHGSKRPFFYIHTIYGGLIYSLNLLSKLDADQPVYGLQAQGLDGKKSPHTCIEDMASHYIKEIQTVQPHGPYLLGGWCAGGVIAYEMAQQLYAQGETVELLTIFDAFPPKMIPSSPKVVNSLFPVKRKSRISKFTLLYLMDMIQRNRRNLTNLTLQQQVSAIWGKINRRIQDKITETVYGFYVKRNLPLPHSFRHLAIRDAIVHAYRNYFPTVYAGKVIFFKAVDQTQESAGYLQRWSELAAGGLEIHDIPGNHDTLMAEPHVSVLAEKLRRCLQT</sequence>
<dbReference type="GO" id="GO:0043041">
    <property type="term" value="P:amino acid activation for nonribosomal peptide biosynthetic process"/>
    <property type="evidence" value="ECO:0007669"/>
    <property type="project" value="TreeGrafter"/>
</dbReference>
<dbReference type="Proteomes" id="UP000276103">
    <property type="component" value="Unassembled WGS sequence"/>
</dbReference>
<keyword evidence="3" id="KW-0596">Phosphopantetheine</keyword>
<gene>
    <name evidence="6" type="ORF">DSM107003_10950</name>
</gene>
<dbReference type="GO" id="GO:0005829">
    <property type="term" value="C:cytosol"/>
    <property type="evidence" value="ECO:0007669"/>
    <property type="project" value="TreeGrafter"/>
</dbReference>
<dbReference type="FunFam" id="3.40.50.12780:FF:000012">
    <property type="entry name" value="Non-ribosomal peptide synthetase"/>
    <property type="match status" value="3"/>
</dbReference>
<dbReference type="SUPFAM" id="SSF53474">
    <property type="entry name" value="alpha/beta-Hydrolases"/>
    <property type="match status" value="1"/>
</dbReference>
<protein>
    <recommendedName>
        <fullName evidence="5">Carrier domain-containing protein</fullName>
    </recommendedName>
</protein>
<dbReference type="Gene3D" id="3.40.50.980">
    <property type="match status" value="6"/>
</dbReference>
<reference evidence="6 7" key="1">
    <citation type="journal article" date="2019" name="Genome Biol. Evol.">
        <title>Day and night: Metabolic profiles and evolutionary relationships of six axenic non-marine cyanobacteria.</title>
        <authorList>
            <person name="Will S.E."/>
            <person name="Henke P."/>
            <person name="Boedeker C."/>
            <person name="Huang S."/>
            <person name="Brinkmann H."/>
            <person name="Rohde M."/>
            <person name="Jarek M."/>
            <person name="Friedl T."/>
            <person name="Seufert S."/>
            <person name="Schumacher M."/>
            <person name="Overmann J."/>
            <person name="Neumann-Schaal M."/>
            <person name="Petersen J."/>
        </authorList>
    </citation>
    <scope>NUCLEOTIDE SEQUENCE [LARGE SCALE GENOMIC DNA]</scope>
    <source>
        <strain evidence="6 7">SAG 1403-4b</strain>
    </source>
</reference>
<dbReference type="Gene3D" id="3.40.50.1820">
    <property type="entry name" value="alpha/beta hydrolase"/>
    <property type="match status" value="1"/>
</dbReference>
<dbReference type="InterPro" id="IPR001242">
    <property type="entry name" value="Condensation_dom"/>
</dbReference>
<dbReference type="InterPro" id="IPR045851">
    <property type="entry name" value="AMP-bd_C_sf"/>
</dbReference>
<dbReference type="InterPro" id="IPR001031">
    <property type="entry name" value="Thioesterase"/>
</dbReference>
<dbReference type="GO" id="GO:0031177">
    <property type="term" value="F:phosphopantetheine binding"/>
    <property type="evidence" value="ECO:0007669"/>
    <property type="project" value="InterPro"/>
</dbReference>
<comment type="similarity">
    <text evidence="2">Belongs to the ATP-dependent AMP-binding enzyme family.</text>
</comment>
<evidence type="ECO:0000256" key="3">
    <source>
        <dbReference type="ARBA" id="ARBA00022450"/>
    </source>
</evidence>
<feature type="domain" description="Carrier" evidence="5">
    <location>
        <begin position="803"/>
        <end position="878"/>
    </location>
</feature>
<dbReference type="InterPro" id="IPR025110">
    <property type="entry name" value="AMP-bd_C"/>
</dbReference>
<dbReference type="InterPro" id="IPR036736">
    <property type="entry name" value="ACP-like_sf"/>
</dbReference>
<dbReference type="SUPFAM" id="SSF47336">
    <property type="entry name" value="ACP-like"/>
    <property type="match status" value="3"/>
</dbReference>
<dbReference type="Gene3D" id="3.30.300.30">
    <property type="match status" value="3"/>
</dbReference>
<dbReference type="SUPFAM" id="SSF52777">
    <property type="entry name" value="CoA-dependent acyltransferases"/>
    <property type="match status" value="5"/>
</dbReference>
<evidence type="ECO:0000256" key="1">
    <source>
        <dbReference type="ARBA" id="ARBA00001957"/>
    </source>
</evidence>
<dbReference type="NCBIfam" id="TIGR01733">
    <property type="entry name" value="AA-adenyl-dom"/>
    <property type="match status" value="3"/>
</dbReference>
<dbReference type="Pfam" id="PF00501">
    <property type="entry name" value="AMP-binding"/>
    <property type="match status" value="3"/>
</dbReference>
<dbReference type="FunFam" id="1.10.1200.10:FF:000016">
    <property type="entry name" value="Non-ribosomal peptide synthase"/>
    <property type="match status" value="1"/>
</dbReference>
<dbReference type="GO" id="GO:0003824">
    <property type="term" value="F:catalytic activity"/>
    <property type="evidence" value="ECO:0007669"/>
    <property type="project" value="InterPro"/>
</dbReference>
<feature type="domain" description="Carrier" evidence="5">
    <location>
        <begin position="2949"/>
        <end position="3024"/>
    </location>
</feature>
<dbReference type="Pfam" id="PF00668">
    <property type="entry name" value="Condensation"/>
    <property type="match status" value="3"/>
</dbReference>
<feature type="domain" description="Carrier" evidence="5">
    <location>
        <begin position="1876"/>
        <end position="1951"/>
    </location>
</feature>
<comment type="caution">
    <text evidence="6">The sequence shown here is derived from an EMBL/GenBank/DDBJ whole genome shotgun (WGS) entry which is preliminary data.</text>
</comment>
<dbReference type="InterPro" id="IPR009081">
    <property type="entry name" value="PP-bd_ACP"/>
</dbReference>
<dbReference type="InterPro" id="IPR023213">
    <property type="entry name" value="CAT-like_dom_sf"/>
</dbReference>